<organism evidence="5 6">
    <name type="scientific">Planoprotostelium fungivorum</name>
    <dbReference type="NCBI Taxonomy" id="1890364"/>
    <lineage>
        <taxon>Eukaryota</taxon>
        <taxon>Amoebozoa</taxon>
        <taxon>Evosea</taxon>
        <taxon>Variosea</taxon>
        <taxon>Cavosteliida</taxon>
        <taxon>Cavosteliaceae</taxon>
        <taxon>Planoprotostelium</taxon>
    </lineage>
</organism>
<evidence type="ECO:0000256" key="1">
    <source>
        <dbReference type="SAM" id="MobiDB-lite"/>
    </source>
</evidence>
<dbReference type="AlphaFoldDB" id="A0A2P6NVI6"/>
<accession>A0A2P6NVI6</accession>
<dbReference type="InParanoid" id="A0A2P6NVI6"/>
<sequence>MRNTCFIFFFFLFVSSVLSSKTASNTTSPTDVKYRCTRNHICVPCDDTELERDYCLLTGYKETITCHPITPNTTLPKDEETFSEKQVTPFVPCSPKRSGLTAFVLYQRPVTIKKVSFDFETSHFQQVAMVILLMVSILMVSLRKRQLVMNGTDPTKRDAPIPGTPSKLGGSKKKARGLFAQALPVVSGGYSHLKDAKEEV</sequence>
<dbReference type="EMBL" id="MDYQ01000016">
    <property type="protein sequence ID" value="PRP87973.1"/>
    <property type="molecule type" value="Genomic_DNA"/>
</dbReference>
<reference evidence="5 6" key="1">
    <citation type="journal article" date="2018" name="Genome Biol. Evol.">
        <title>Multiple Roots of Fruiting Body Formation in Amoebozoa.</title>
        <authorList>
            <person name="Hillmann F."/>
            <person name="Forbes G."/>
            <person name="Novohradska S."/>
            <person name="Ferling I."/>
            <person name="Riege K."/>
            <person name="Groth M."/>
            <person name="Westermann M."/>
            <person name="Marz M."/>
            <person name="Spaller T."/>
            <person name="Winckler T."/>
            <person name="Schaap P."/>
            <person name="Glockner G."/>
        </authorList>
    </citation>
    <scope>NUCLEOTIDE SEQUENCE [LARGE SCALE GENOMIC DNA]</scope>
    <source>
        <strain evidence="5 6">Jena</strain>
    </source>
</reference>
<evidence type="ECO:0000256" key="3">
    <source>
        <dbReference type="SAM" id="SignalP"/>
    </source>
</evidence>
<dbReference type="Proteomes" id="UP000241769">
    <property type="component" value="Unassembled WGS sequence"/>
</dbReference>
<dbReference type="EMBL" id="MDYQ01000101">
    <property type="protein sequence ID" value="PRP82534.1"/>
    <property type="molecule type" value="Genomic_DNA"/>
</dbReference>
<feature type="region of interest" description="Disordered" evidence="1">
    <location>
        <begin position="151"/>
        <end position="172"/>
    </location>
</feature>
<protein>
    <submittedName>
        <fullName evidence="5">Uncharacterized protein</fullName>
    </submittedName>
</protein>
<proteinExistence type="predicted"/>
<evidence type="ECO:0000256" key="2">
    <source>
        <dbReference type="SAM" id="Phobius"/>
    </source>
</evidence>
<keyword evidence="3" id="KW-0732">Signal</keyword>
<keyword evidence="2" id="KW-0472">Membrane</keyword>
<evidence type="ECO:0000313" key="5">
    <source>
        <dbReference type="EMBL" id="PRP87973.1"/>
    </source>
</evidence>
<evidence type="ECO:0000313" key="6">
    <source>
        <dbReference type="Proteomes" id="UP000241769"/>
    </source>
</evidence>
<keyword evidence="6" id="KW-1185">Reference proteome</keyword>
<evidence type="ECO:0000313" key="4">
    <source>
        <dbReference type="EMBL" id="PRP82534.1"/>
    </source>
</evidence>
<feature type="signal peptide" evidence="3">
    <location>
        <begin position="1"/>
        <end position="19"/>
    </location>
</feature>
<feature type="chain" id="PRO_5015085615" evidence="3">
    <location>
        <begin position="20"/>
        <end position="200"/>
    </location>
</feature>
<comment type="caution">
    <text evidence="5">The sequence shown here is derived from an EMBL/GenBank/DDBJ whole genome shotgun (WGS) entry which is preliminary data.</text>
</comment>
<keyword evidence="2" id="KW-1133">Transmembrane helix</keyword>
<feature type="transmembrane region" description="Helical" evidence="2">
    <location>
        <begin position="123"/>
        <end position="142"/>
    </location>
</feature>
<keyword evidence="2" id="KW-0812">Transmembrane</keyword>
<name>A0A2P6NVI6_9EUKA</name>
<gene>
    <name evidence="5" type="ORF">PROFUN_02710</name>
    <name evidence="4" type="ORF">PROFUN_10104</name>
</gene>